<dbReference type="AlphaFoldDB" id="A0A4V1M0Q2"/>
<dbReference type="InterPro" id="IPR005467">
    <property type="entry name" value="His_kinase_dom"/>
</dbReference>
<evidence type="ECO:0000259" key="8">
    <source>
        <dbReference type="PROSITE" id="PS50109"/>
    </source>
</evidence>
<dbReference type="PANTHER" id="PTHR43065">
    <property type="entry name" value="SENSOR HISTIDINE KINASE"/>
    <property type="match status" value="1"/>
</dbReference>
<evidence type="ECO:0000256" key="5">
    <source>
        <dbReference type="ARBA" id="ARBA00022989"/>
    </source>
</evidence>
<gene>
    <name evidence="10" type="ORF">CRV07_03165</name>
</gene>
<dbReference type="Pfam" id="PF03924">
    <property type="entry name" value="CHASE"/>
    <property type="match status" value="1"/>
</dbReference>
<dbReference type="InterPro" id="IPR003594">
    <property type="entry name" value="HATPase_dom"/>
</dbReference>
<organism evidence="10 11">
    <name type="scientific">Halarcobacter ebronensis</name>
    <dbReference type="NCBI Taxonomy" id="1462615"/>
    <lineage>
        <taxon>Bacteria</taxon>
        <taxon>Pseudomonadati</taxon>
        <taxon>Campylobacterota</taxon>
        <taxon>Epsilonproteobacteria</taxon>
        <taxon>Campylobacterales</taxon>
        <taxon>Arcobacteraceae</taxon>
        <taxon>Halarcobacter</taxon>
    </lineage>
</organism>
<comment type="caution">
    <text evidence="10">The sequence shown here is derived from an EMBL/GenBank/DDBJ whole genome shotgun (WGS) entry which is preliminary data.</text>
</comment>
<dbReference type="InterPro" id="IPR006189">
    <property type="entry name" value="CHASE_dom"/>
</dbReference>
<dbReference type="SMART" id="SM01079">
    <property type="entry name" value="CHASE"/>
    <property type="match status" value="1"/>
</dbReference>
<dbReference type="SUPFAM" id="SSF55874">
    <property type="entry name" value="ATPase domain of HSP90 chaperone/DNA topoisomerase II/histidine kinase"/>
    <property type="match status" value="1"/>
</dbReference>
<protein>
    <recommendedName>
        <fullName evidence="3">histidine kinase</fullName>
        <ecNumber evidence="3">2.7.13.3</ecNumber>
    </recommendedName>
</protein>
<dbReference type="SMART" id="SM00387">
    <property type="entry name" value="HATPase_c"/>
    <property type="match status" value="1"/>
</dbReference>
<dbReference type="PRINTS" id="PR00344">
    <property type="entry name" value="BCTRLSENSOR"/>
</dbReference>
<keyword evidence="6 7" id="KW-0472">Membrane</keyword>
<dbReference type="OrthoDB" id="9805967at2"/>
<evidence type="ECO:0000313" key="11">
    <source>
        <dbReference type="Proteomes" id="UP000289758"/>
    </source>
</evidence>
<dbReference type="InterPro" id="IPR042240">
    <property type="entry name" value="CHASE_sf"/>
</dbReference>
<dbReference type="Gene3D" id="3.30.450.350">
    <property type="entry name" value="CHASE domain"/>
    <property type="match status" value="1"/>
</dbReference>
<comment type="subcellular location">
    <subcellularLocation>
        <location evidence="2">Membrane</location>
    </subcellularLocation>
</comment>
<dbReference type="Pfam" id="PF02518">
    <property type="entry name" value="HATPase_c"/>
    <property type="match status" value="1"/>
</dbReference>
<comment type="catalytic activity">
    <reaction evidence="1">
        <text>ATP + protein L-histidine = ADP + protein N-phospho-L-histidine.</text>
        <dbReference type="EC" id="2.7.13.3"/>
    </reaction>
</comment>
<keyword evidence="11" id="KW-1185">Reference proteome</keyword>
<dbReference type="RefSeq" id="WP_129086364.1">
    <property type="nucleotide sequence ID" value="NZ_CP053836.1"/>
</dbReference>
<dbReference type="SUPFAM" id="SSF47384">
    <property type="entry name" value="Homodimeric domain of signal transducing histidine kinase"/>
    <property type="match status" value="1"/>
</dbReference>
<evidence type="ECO:0000259" key="9">
    <source>
        <dbReference type="PROSITE" id="PS50839"/>
    </source>
</evidence>
<reference evidence="10 11" key="1">
    <citation type="submission" date="2017-10" db="EMBL/GenBank/DDBJ databases">
        <title>Genomics of the genus Arcobacter.</title>
        <authorList>
            <person name="Perez-Cataluna A."/>
            <person name="Figueras M.J."/>
        </authorList>
    </citation>
    <scope>NUCLEOTIDE SEQUENCE [LARGE SCALE GENOMIC DNA]</scope>
    <source>
        <strain evidence="10 11">CECT 8441</strain>
    </source>
</reference>
<proteinExistence type="predicted"/>
<dbReference type="InterPro" id="IPR036890">
    <property type="entry name" value="HATPase_C_sf"/>
</dbReference>
<dbReference type="PANTHER" id="PTHR43065:SF42">
    <property type="entry name" value="TWO-COMPONENT SENSOR PPRA"/>
    <property type="match status" value="1"/>
</dbReference>
<dbReference type="Proteomes" id="UP000289758">
    <property type="component" value="Unassembled WGS sequence"/>
</dbReference>
<keyword evidence="4 7" id="KW-0812">Transmembrane</keyword>
<evidence type="ECO:0000256" key="3">
    <source>
        <dbReference type="ARBA" id="ARBA00012438"/>
    </source>
</evidence>
<dbReference type="InterPro" id="IPR004358">
    <property type="entry name" value="Sig_transdc_His_kin-like_C"/>
</dbReference>
<feature type="transmembrane region" description="Helical" evidence="7">
    <location>
        <begin position="12"/>
        <end position="29"/>
    </location>
</feature>
<dbReference type="EMBL" id="PDKK01000002">
    <property type="protein sequence ID" value="RXK07475.1"/>
    <property type="molecule type" value="Genomic_DNA"/>
</dbReference>
<feature type="domain" description="CHASE" evidence="9">
    <location>
        <begin position="71"/>
        <end position="225"/>
    </location>
</feature>
<evidence type="ECO:0000313" key="10">
    <source>
        <dbReference type="EMBL" id="RXK07475.1"/>
    </source>
</evidence>
<feature type="domain" description="Histidine kinase" evidence="8">
    <location>
        <begin position="346"/>
        <end position="567"/>
    </location>
</feature>
<accession>A0A4V1M0Q2</accession>
<dbReference type="GO" id="GO:0016020">
    <property type="term" value="C:membrane"/>
    <property type="evidence" value="ECO:0007669"/>
    <property type="project" value="UniProtKB-SubCell"/>
</dbReference>
<dbReference type="PROSITE" id="PS50839">
    <property type="entry name" value="CHASE"/>
    <property type="match status" value="1"/>
</dbReference>
<evidence type="ECO:0000256" key="1">
    <source>
        <dbReference type="ARBA" id="ARBA00000085"/>
    </source>
</evidence>
<evidence type="ECO:0000256" key="4">
    <source>
        <dbReference type="ARBA" id="ARBA00022692"/>
    </source>
</evidence>
<dbReference type="Gene3D" id="3.30.565.10">
    <property type="entry name" value="Histidine kinase-like ATPase, C-terminal domain"/>
    <property type="match status" value="1"/>
</dbReference>
<dbReference type="PROSITE" id="PS50109">
    <property type="entry name" value="HIS_KIN"/>
    <property type="match status" value="1"/>
</dbReference>
<dbReference type="GO" id="GO:0000155">
    <property type="term" value="F:phosphorelay sensor kinase activity"/>
    <property type="evidence" value="ECO:0007669"/>
    <property type="project" value="InterPro"/>
</dbReference>
<evidence type="ECO:0000256" key="6">
    <source>
        <dbReference type="ARBA" id="ARBA00023136"/>
    </source>
</evidence>
<dbReference type="InterPro" id="IPR036097">
    <property type="entry name" value="HisK_dim/P_sf"/>
</dbReference>
<sequence>MIKNRYKLHVSSIIIIGLLLSLAVGYIIYSMEEKAIKNSFENIVDNKMKSFYREILVNLETLYTLSILFNDNKTPSKEEFAKEAKKIIKRHNAIQALEWIPKVENKNRKEFEKEFFFTKQLPNKSMQRVEEKEFYFPVYYVEPYKNNEKALGFDLSSNPSRNQTIQAALKTKSPQITQAIELVQYNNKKGFLAFLPIFDKKEEIRGFVLGVFVIEDIFEKSVLNDDFSKDTSFKIFDHNSSKKEPIFTYNLENKNYKHIKYKKDLPQMWSRQWNFEAIPNVNYIIQNRSIAFELSLIVGVLLTIIVSYKINRDHNQKLESIQQLKNKDDILYIQSRYATIGETLSNIEHQWRSPLSKLSSNVIAIQSELEFKGIPTKQKLLNFLDNMQNTLNYMGNLVDEFKNFHIQDKSKESFLFSNTLDVALKLLEHDFIKLKVEVIRNKKDNMQLFGYQNEFSQVLINILSNSRDAFIGRKISNPIIQIQTYTKESKNYIKIRDNAGGIEEEHIENIFEQFYSTKDSSGIGLHLSKMIISEHMDGNIEVENCKFSLLSKRHKGTTFIIELPIVNLV</sequence>
<dbReference type="Gene3D" id="1.10.287.130">
    <property type="match status" value="1"/>
</dbReference>
<evidence type="ECO:0000256" key="7">
    <source>
        <dbReference type="SAM" id="Phobius"/>
    </source>
</evidence>
<evidence type="ECO:0000256" key="2">
    <source>
        <dbReference type="ARBA" id="ARBA00004370"/>
    </source>
</evidence>
<keyword evidence="5 7" id="KW-1133">Transmembrane helix</keyword>
<name>A0A4V1M0Q2_9BACT</name>
<dbReference type="EC" id="2.7.13.3" evidence="3"/>